<dbReference type="Gene3D" id="3.40.50.2000">
    <property type="entry name" value="Glycogen Phosphorylase B"/>
    <property type="match status" value="1"/>
</dbReference>
<dbReference type="Gene3D" id="3.90.550.10">
    <property type="entry name" value="Spore Coat Polysaccharide Biosynthesis Protein SpsA, Chain A"/>
    <property type="match status" value="1"/>
</dbReference>
<sequence length="738" mass="80958">MGAEAPRLRPVDVVVPVYRGLDETRRCLESVLATVRPPDGIVVIDDCSPEPEVTQWLRALAAREPRLRLLRNEVNLGFVGTVNRAMALEPERDVLLLNSDTEVSGDWLARMQRAAYGDPRIATVTPFSNNATICSWPRFCADNALPPGIGREELHTAFAAANDGAIIDVPTGVGFAMYIRRDALDALGLFDAEAFGKGYGEENDFCRRAAKAGWRNVLLADTFVYHAGAVSFGVDAARLDTATKALLKLHPEYLQEVRRFVEADPALPWRWRAALSVMRHGHLPVVLFVVHRRGGGTLVHVEDLARRLEGRTWPLILAQGDWNAVDLTLPAGLGGTVLPFDPADEWDELVAILRHVGVDRMHIHHLLDIPERVLDLPQTLGVPFDFTAHDFYAGCPRVALGGTDEQFCGQPDVAGCNACLAAPPRAPVGDVAAWRRATATRLGRAERRFAPHHDAARRLQAMVPELTFRPVPHPDAAGLAAAPPPRLILPPPGERLRVVVLGALSRLKGADLIEATALEAARRDLPVEFHHLGYAYRTLNRAGGRLIQHGRYRQDEVEKRLAAIAPHVAWLPACVPETYSYTLSEVIHMGLPVVVSDLGAPPDRVAGRSASWVLPWSVTPAEAADFLVSLRESPPPPEPRRPLPPLPDTFYDEAYLAETGLPGARPPRSAEAPPPAVLRGLALARARAARREALQGVAALRQRLWRIMVVTLSHPAFGRLVRHIPLATREWVKRLIKG</sequence>
<evidence type="ECO:0000259" key="4">
    <source>
        <dbReference type="Pfam" id="PF00535"/>
    </source>
</evidence>
<dbReference type="SUPFAM" id="SSF53448">
    <property type="entry name" value="Nucleotide-diphospho-sugar transferases"/>
    <property type="match status" value="1"/>
</dbReference>
<dbReference type="GO" id="GO:0016757">
    <property type="term" value="F:glycosyltransferase activity"/>
    <property type="evidence" value="ECO:0007669"/>
    <property type="project" value="UniProtKB-KW"/>
</dbReference>
<evidence type="ECO:0000256" key="2">
    <source>
        <dbReference type="ARBA" id="ARBA00022676"/>
    </source>
</evidence>
<proteinExistence type="inferred from homology"/>
<comment type="similarity">
    <text evidence="1">Belongs to the glycosyltransferase 2 family.</text>
</comment>
<evidence type="ECO:0000256" key="1">
    <source>
        <dbReference type="ARBA" id="ARBA00006739"/>
    </source>
</evidence>
<organism evidence="5 6">
    <name type="scientific">Caenispirillum bisanense</name>
    <dbReference type="NCBI Taxonomy" id="414052"/>
    <lineage>
        <taxon>Bacteria</taxon>
        <taxon>Pseudomonadati</taxon>
        <taxon>Pseudomonadota</taxon>
        <taxon>Alphaproteobacteria</taxon>
        <taxon>Rhodospirillales</taxon>
        <taxon>Novispirillaceae</taxon>
        <taxon>Caenispirillum</taxon>
    </lineage>
</organism>
<keyword evidence="6" id="KW-1185">Reference proteome</keyword>
<dbReference type="Proteomes" id="UP000219621">
    <property type="component" value="Unassembled WGS sequence"/>
</dbReference>
<dbReference type="Pfam" id="PF00535">
    <property type="entry name" value="Glycos_transf_2"/>
    <property type="match status" value="1"/>
</dbReference>
<dbReference type="RefSeq" id="WP_097280491.1">
    <property type="nucleotide sequence ID" value="NZ_OCNJ01000008.1"/>
</dbReference>
<feature type="domain" description="Glycosyltransferase 2-like" evidence="4">
    <location>
        <begin position="13"/>
        <end position="186"/>
    </location>
</feature>
<reference evidence="5 6" key="1">
    <citation type="submission" date="2017-09" db="EMBL/GenBank/DDBJ databases">
        <authorList>
            <person name="Ehlers B."/>
            <person name="Leendertz F.H."/>
        </authorList>
    </citation>
    <scope>NUCLEOTIDE SEQUENCE [LARGE SCALE GENOMIC DNA]</scope>
    <source>
        <strain evidence="5 6">USBA 140</strain>
    </source>
</reference>
<accession>A0A286GUJ8</accession>
<name>A0A286GUJ8_9PROT</name>
<dbReference type="SUPFAM" id="SSF53756">
    <property type="entry name" value="UDP-Glycosyltransferase/glycogen phosphorylase"/>
    <property type="match status" value="1"/>
</dbReference>
<dbReference type="PANTHER" id="PTHR43179:SF12">
    <property type="entry name" value="GALACTOFURANOSYLTRANSFERASE GLFT2"/>
    <property type="match status" value="1"/>
</dbReference>
<keyword evidence="2" id="KW-0328">Glycosyltransferase</keyword>
<dbReference type="InterPro" id="IPR001173">
    <property type="entry name" value="Glyco_trans_2-like"/>
</dbReference>
<evidence type="ECO:0000313" key="5">
    <source>
        <dbReference type="EMBL" id="SOD98789.1"/>
    </source>
</evidence>
<dbReference type="AlphaFoldDB" id="A0A286GUJ8"/>
<gene>
    <name evidence="5" type="ORF">SAMN05421508_10885</name>
</gene>
<keyword evidence="3 5" id="KW-0808">Transferase</keyword>
<protein>
    <submittedName>
        <fullName evidence="5">Glycosyltransferase, GT2 family</fullName>
    </submittedName>
</protein>
<evidence type="ECO:0000313" key="6">
    <source>
        <dbReference type="Proteomes" id="UP000219621"/>
    </source>
</evidence>
<dbReference type="OrthoDB" id="9771846at2"/>
<dbReference type="EMBL" id="OCNJ01000008">
    <property type="protein sequence ID" value="SOD98789.1"/>
    <property type="molecule type" value="Genomic_DNA"/>
</dbReference>
<evidence type="ECO:0000256" key="3">
    <source>
        <dbReference type="ARBA" id="ARBA00022679"/>
    </source>
</evidence>
<dbReference type="PANTHER" id="PTHR43179">
    <property type="entry name" value="RHAMNOSYLTRANSFERASE WBBL"/>
    <property type="match status" value="1"/>
</dbReference>
<dbReference type="InterPro" id="IPR029044">
    <property type="entry name" value="Nucleotide-diphossugar_trans"/>
</dbReference>